<proteinExistence type="predicted"/>
<feature type="domain" description="Methylamine utilisation protein MauE" evidence="6">
    <location>
        <begin position="5"/>
        <end position="130"/>
    </location>
</feature>
<dbReference type="RefSeq" id="WP_012789937.1">
    <property type="nucleotide sequence ID" value="NC_013132.1"/>
</dbReference>
<dbReference type="Pfam" id="PF07291">
    <property type="entry name" value="MauE"/>
    <property type="match status" value="1"/>
</dbReference>
<feature type="transmembrane region" description="Helical" evidence="5">
    <location>
        <begin position="45"/>
        <end position="66"/>
    </location>
</feature>
<evidence type="ECO:0000256" key="2">
    <source>
        <dbReference type="ARBA" id="ARBA00022692"/>
    </source>
</evidence>
<name>A0A979G315_CHIPD</name>
<evidence type="ECO:0000259" key="6">
    <source>
        <dbReference type="Pfam" id="PF07291"/>
    </source>
</evidence>
<evidence type="ECO:0000256" key="3">
    <source>
        <dbReference type="ARBA" id="ARBA00022989"/>
    </source>
</evidence>
<accession>A0A979G315</accession>
<sequence>MTRKLFVELPAVLLVALFTYAAISKLMQYDTFEYQLGQSPFVTGYAGLLTWSLPLFELLIAALLVIPGTRLTGFYLSYAMMLAFTIYIYAMLHYSYFVPCSCGGILSQMNWDQHFIFNIVFTLIAIAGIFLLPLKKK</sequence>
<reference evidence="7 8" key="2">
    <citation type="journal article" date="2010" name="Stand. Genomic Sci.">
        <title>Complete genome sequence of Chitinophaga pinensis type strain (UQM 2034).</title>
        <authorList>
            <person name="Glavina Del Rio T."/>
            <person name="Abt B."/>
            <person name="Spring S."/>
            <person name="Lapidus A."/>
            <person name="Nolan M."/>
            <person name="Tice H."/>
            <person name="Copeland A."/>
            <person name="Cheng J.F."/>
            <person name="Chen F."/>
            <person name="Bruce D."/>
            <person name="Goodwin L."/>
            <person name="Pitluck S."/>
            <person name="Ivanova N."/>
            <person name="Mavromatis K."/>
            <person name="Mikhailova N."/>
            <person name="Pati A."/>
            <person name="Chen A."/>
            <person name="Palaniappan K."/>
            <person name="Land M."/>
            <person name="Hauser L."/>
            <person name="Chang Y.J."/>
            <person name="Jeffries C.D."/>
            <person name="Chain P."/>
            <person name="Saunders E."/>
            <person name="Detter J.C."/>
            <person name="Brettin T."/>
            <person name="Rohde M."/>
            <person name="Goker M."/>
            <person name="Bristow J."/>
            <person name="Eisen J.A."/>
            <person name="Markowitz V."/>
            <person name="Hugenholtz P."/>
            <person name="Kyrpides N.C."/>
            <person name="Klenk H.P."/>
            <person name="Lucas S."/>
        </authorList>
    </citation>
    <scope>NUCLEOTIDE SEQUENCE [LARGE SCALE GENOMIC DNA]</scope>
    <source>
        <strain evidence="8">ATCC 43595 / DSM 2588 / LMG 13176 / NBRC 15968 / NCIMB 11800 / UQM 2034</strain>
    </source>
</reference>
<dbReference type="AlphaFoldDB" id="A0A979G315"/>
<keyword evidence="4 5" id="KW-0472">Membrane</keyword>
<dbReference type="GO" id="GO:0016020">
    <property type="term" value="C:membrane"/>
    <property type="evidence" value="ECO:0007669"/>
    <property type="project" value="UniProtKB-SubCell"/>
</dbReference>
<reference evidence="8" key="1">
    <citation type="submission" date="2009-08" db="EMBL/GenBank/DDBJ databases">
        <title>The complete genome of Chitinophaga pinensis DSM 2588.</title>
        <authorList>
            <consortium name="US DOE Joint Genome Institute (JGI-PGF)"/>
            <person name="Lucas S."/>
            <person name="Copeland A."/>
            <person name="Lapidus A."/>
            <person name="Glavina del Rio T."/>
            <person name="Dalin E."/>
            <person name="Tice H."/>
            <person name="Bruce D."/>
            <person name="Goodwin L."/>
            <person name="Pitluck S."/>
            <person name="Kyrpides N."/>
            <person name="Mavromatis K."/>
            <person name="Ivanova N."/>
            <person name="Mikhailova N."/>
            <person name="Sims D."/>
            <person name="Meinche L."/>
            <person name="Brettin T."/>
            <person name="Detter J.C."/>
            <person name="Han C."/>
            <person name="Larimer F."/>
            <person name="Land M."/>
            <person name="Hauser L."/>
            <person name="Markowitz V."/>
            <person name="Cheng J.-F."/>
            <person name="Hugenholtz P."/>
            <person name="Woyke T."/>
            <person name="Wu D."/>
            <person name="Spring S."/>
            <person name="Klenk H.-P."/>
            <person name="Eisen J.A."/>
        </authorList>
    </citation>
    <scope>NUCLEOTIDE SEQUENCE [LARGE SCALE GENOMIC DNA]</scope>
    <source>
        <strain evidence="8">ATCC 43595 / DSM 2588 / LMG 13176 / NBRC 15968 / NCIMB 11800 / UQM 2034</strain>
    </source>
</reference>
<evidence type="ECO:0000256" key="4">
    <source>
        <dbReference type="ARBA" id="ARBA00023136"/>
    </source>
</evidence>
<dbReference type="KEGG" id="cpi:Cpin_2270"/>
<protein>
    <recommendedName>
        <fullName evidence="6">Methylamine utilisation protein MauE domain-containing protein</fullName>
    </recommendedName>
</protein>
<evidence type="ECO:0000313" key="8">
    <source>
        <dbReference type="Proteomes" id="UP000002215"/>
    </source>
</evidence>
<dbReference type="GO" id="GO:0030416">
    <property type="term" value="P:methylamine metabolic process"/>
    <property type="evidence" value="ECO:0007669"/>
    <property type="project" value="InterPro"/>
</dbReference>
<feature type="transmembrane region" description="Helical" evidence="5">
    <location>
        <begin position="115"/>
        <end position="134"/>
    </location>
</feature>
<keyword evidence="3 5" id="KW-1133">Transmembrane helix</keyword>
<dbReference type="Proteomes" id="UP000002215">
    <property type="component" value="Chromosome"/>
</dbReference>
<gene>
    <name evidence="7" type="ordered locus">Cpin_2270</name>
</gene>
<keyword evidence="2 5" id="KW-0812">Transmembrane</keyword>
<organism evidence="7 8">
    <name type="scientific">Chitinophaga pinensis (strain ATCC 43595 / DSM 2588 / LMG 13176 / NBRC 15968 / NCIMB 11800 / UQM 2034)</name>
    <dbReference type="NCBI Taxonomy" id="485918"/>
    <lineage>
        <taxon>Bacteria</taxon>
        <taxon>Pseudomonadati</taxon>
        <taxon>Bacteroidota</taxon>
        <taxon>Chitinophagia</taxon>
        <taxon>Chitinophagales</taxon>
        <taxon>Chitinophagaceae</taxon>
        <taxon>Chitinophaga</taxon>
    </lineage>
</organism>
<evidence type="ECO:0000256" key="5">
    <source>
        <dbReference type="SAM" id="Phobius"/>
    </source>
</evidence>
<comment type="subcellular location">
    <subcellularLocation>
        <location evidence="1">Membrane</location>
        <topology evidence="1">Multi-pass membrane protein</topology>
    </subcellularLocation>
</comment>
<evidence type="ECO:0000313" key="7">
    <source>
        <dbReference type="EMBL" id="ACU59761.1"/>
    </source>
</evidence>
<dbReference type="EMBL" id="CP001699">
    <property type="protein sequence ID" value="ACU59761.1"/>
    <property type="molecule type" value="Genomic_DNA"/>
</dbReference>
<dbReference type="OrthoDB" id="680026at2"/>
<dbReference type="InterPro" id="IPR009908">
    <property type="entry name" value="Methylamine_util_MauE"/>
</dbReference>
<evidence type="ECO:0000256" key="1">
    <source>
        <dbReference type="ARBA" id="ARBA00004141"/>
    </source>
</evidence>
<feature type="transmembrane region" description="Helical" evidence="5">
    <location>
        <begin position="73"/>
        <end position="95"/>
    </location>
</feature>